<accession>A0ABU2QT63</accession>
<reference evidence="3" key="1">
    <citation type="submission" date="2023-07" db="EMBL/GenBank/DDBJ databases">
        <title>30 novel species of actinomycetes from the DSMZ collection.</title>
        <authorList>
            <person name="Nouioui I."/>
        </authorList>
    </citation>
    <scope>NUCLEOTIDE SEQUENCE [LARGE SCALE GENOMIC DNA]</scope>
    <source>
        <strain evidence="3">DSM 41635</strain>
    </source>
</reference>
<feature type="domain" description="DUF1023" evidence="1">
    <location>
        <begin position="77"/>
        <end position="142"/>
    </location>
</feature>
<dbReference type="RefSeq" id="WP_311711846.1">
    <property type="nucleotide sequence ID" value="NZ_JAVRFB010000456.1"/>
</dbReference>
<feature type="non-terminal residue" evidence="2">
    <location>
        <position position="143"/>
    </location>
</feature>
<organism evidence="2 3">
    <name type="scientific">Streptomyces edwardsiae</name>
    <dbReference type="NCBI Taxonomy" id="3075527"/>
    <lineage>
        <taxon>Bacteria</taxon>
        <taxon>Bacillati</taxon>
        <taxon>Actinomycetota</taxon>
        <taxon>Actinomycetes</taxon>
        <taxon>Kitasatosporales</taxon>
        <taxon>Streptomycetaceae</taxon>
        <taxon>Streptomyces</taxon>
    </lineage>
</organism>
<dbReference type="Pfam" id="PF06259">
    <property type="entry name" value="Abhydrolase_8"/>
    <property type="match status" value="1"/>
</dbReference>
<keyword evidence="2" id="KW-0378">Hydrolase</keyword>
<dbReference type="EMBL" id="JAVRFB010000456">
    <property type="protein sequence ID" value="MDT0407208.1"/>
    <property type="molecule type" value="Genomic_DNA"/>
</dbReference>
<protein>
    <submittedName>
        <fullName evidence="2">Alpha/beta hydrolase</fullName>
    </submittedName>
</protein>
<feature type="non-terminal residue" evidence="2">
    <location>
        <position position="1"/>
    </location>
</feature>
<dbReference type="InterPro" id="IPR010427">
    <property type="entry name" value="DUF1023"/>
</dbReference>
<dbReference type="Proteomes" id="UP001180503">
    <property type="component" value="Unassembled WGS sequence"/>
</dbReference>
<gene>
    <name evidence="2" type="ORF">RM528_35815</name>
</gene>
<comment type="caution">
    <text evidence="2">The sequence shown here is derived from an EMBL/GenBank/DDBJ whole genome shotgun (WGS) entry which is preliminary data.</text>
</comment>
<evidence type="ECO:0000313" key="2">
    <source>
        <dbReference type="EMBL" id="MDT0407208.1"/>
    </source>
</evidence>
<evidence type="ECO:0000313" key="3">
    <source>
        <dbReference type="Proteomes" id="UP001180503"/>
    </source>
</evidence>
<sequence>LNGIPAPPANEWTWITAGRYPVKVHTDEWMAWDKKYGDDYRRLNASLKGMDAIRGRFDQTGERGLPEAYLLGFSAEGNGRAIIATGNPDTSEHQAVYVPGTTSNLSKVEGDINRMTQLWRQTQEATPGASVSAITWLGYDAPQ</sequence>
<dbReference type="GO" id="GO:0016787">
    <property type="term" value="F:hydrolase activity"/>
    <property type="evidence" value="ECO:0007669"/>
    <property type="project" value="UniProtKB-KW"/>
</dbReference>
<name>A0ABU2QT63_9ACTN</name>
<proteinExistence type="predicted"/>
<evidence type="ECO:0000259" key="1">
    <source>
        <dbReference type="Pfam" id="PF06259"/>
    </source>
</evidence>